<proteinExistence type="predicted"/>
<name>A0AAW2GA71_9HYME</name>
<dbReference type="Proteomes" id="UP001430953">
    <property type="component" value="Unassembled WGS sequence"/>
</dbReference>
<sequence>MCMMRGYSSWVFHIKLHVLSRQPLIDIPRGYIYIYKGTFFCRPRREIVADLFGLLARR</sequence>
<dbReference type="EMBL" id="JADYXP020000005">
    <property type="protein sequence ID" value="KAL0123824.1"/>
    <property type="molecule type" value="Genomic_DNA"/>
</dbReference>
<evidence type="ECO:0000313" key="1">
    <source>
        <dbReference type="EMBL" id="KAL0123824.1"/>
    </source>
</evidence>
<gene>
    <name evidence="1" type="ORF">PUN28_005983</name>
</gene>
<keyword evidence="2" id="KW-1185">Reference proteome</keyword>
<evidence type="ECO:0008006" key="3">
    <source>
        <dbReference type="Google" id="ProtNLM"/>
    </source>
</evidence>
<evidence type="ECO:0000313" key="2">
    <source>
        <dbReference type="Proteomes" id="UP001430953"/>
    </source>
</evidence>
<reference evidence="1 2" key="1">
    <citation type="submission" date="2023-03" db="EMBL/GenBank/DDBJ databases">
        <title>High recombination rates correlate with genetic variation in Cardiocondyla obscurior ants.</title>
        <authorList>
            <person name="Errbii M."/>
        </authorList>
    </citation>
    <scope>NUCLEOTIDE SEQUENCE [LARGE SCALE GENOMIC DNA]</scope>
    <source>
        <strain evidence="1">Alpha-2009</strain>
        <tissue evidence="1">Whole body</tissue>
    </source>
</reference>
<accession>A0AAW2GA71</accession>
<organism evidence="1 2">
    <name type="scientific">Cardiocondyla obscurior</name>
    <dbReference type="NCBI Taxonomy" id="286306"/>
    <lineage>
        <taxon>Eukaryota</taxon>
        <taxon>Metazoa</taxon>
        <taxon>Ecdysozoa</taxon>
        <taxon>Arthropoda</taxon>
        <taxon>Hexapoda</taxon>
        <taxon>Insecta</taxon>
        <taxon>Pterygota</taxon>
        <taxon>Neoptera</taxon>
        <taxon>Endopterygota</taxon>
        <taxon>Hymenoptera</taxon>
        <taxon>Apocrita</taxon>
        <taxon>Aculeata</taxon>
        <taxon>Formicoidea</taxon>
        <taxon>Formicidae</taxon>
        <taxon>Myrmicinae</taxon>
        <taxon>Cardiocondyla</taxon>
    </lineage>
</organism>
<comment type="caution">
    <text evidence="1">The sequence shown here is derived from an EMBL/GenBank/DDBJ whole genome shotgun (WGS) entry which is preliminary data.</text>
</comment>
<protein>
    <recommendedName>
        <fullName evidence="3">Transposase</fullName>
    </recommendedName>
</protein>
<dbReference type="AlphaFoldDB" id="A0AAW2GA71"/>